<feature type="repeat" description="TPR" evidence="1">
    <location>
        <begin position="243"/>
        <end position="276"/>
    </location>
</feature>
<dbReference type="SMART" id="SM00028">
    <property type="entry name" value="TPR"/>
    <property type="match status" value="3"/>
</dbReference>
<evidence type="ECO:0000313" key="5">
    <source>
        <dbReference type="Proteomes" id="UP000592180"/>
    </source>
</evidence>
<keyword evidence="3" id="KW-0472">Membrane</keyword>
<dbReference type="InterPro" id="IPR011990">
    <property type="entry name" value="TPR-like_helical_dom_sf"/>
</dbReference>
<organism evidence="4 5">
    <name type="scientific">Chryseobacterium defluvii</name>
    <dbReference type="NCBI Taxonomy" id="160396"/>
    <lineage>
        <taxon>Bacteria</taxon>
        <taxon>Pseudomonadati</taxon>
        <taxon>Bacteroidota</taxon>
        <taxon>Flavobacteriia</taxon>
        <taxon>Flavobacteriales</taxon>
        <taxon>Weeksellaceae</taxon>
        <taxon>Chryseobacterium group</taxon>
        <taxon>Chryseobacterium</taxon>
    </lineage>
</organism>
<feature type="coiled-coil region" evidence="2">
    <location>
        <begin position="336"/>
        <end position="425"/>
    </location>
</feature>
<evidence type="ECO:0000256" key="3">
    <source>
        <dbReference type="SAM" id="Phobius"/>
    </source>
</evidence>
<proteinExistence type="predicted"/>
<dbReference type="SUPFAM" id="SSF48452">
    <property type="entry name" value="TPR-like"/>
    <property type="match status" value="1"/>
</dbReference>
<keyword evidence="4" id="KW-0238">DNA-binding</keyword>
<reference evidence="4 5" key="1">
    <citation type="submission" date="2020-08" db="EMBL/GenBank/DDBJ databases">
        <title>Functional genomics of gut bacteria from endangered species of beetles.</title>
        <authorList>
            <person name="Carlos-Shanley C."/>
        </authorList>
    </citation>
    <scope>NUCLEOTIDE SEQUENCE [LARGE SCALE GENOMIC DNA]</scope>
    <source>
        <strain evidence="4 5">S00151</strain>
    </source>
</reference>
<protein>
    <submittedName>
        <fullName evidence="4">DNA-binding CsgD family transcriptional regulator</fullName>
    </submittedName>
</protein>
<dbReference type="EMBL" id="JACHLE010000001">
    <property type="protein sequence ID" value="MBB4806363.1"/>
    <property type="molecule type" value="Genomic_DNA"/>
</dbReference>
<accession>A0A840KFQ9</accession>
<evidence type="ECO:0000313" key="4">
    <source>
        <dbReference type="EMBL" id="MBB4806363.1"/>
    </source>
</evidence>
<keyword evidence="3" id="KW-1133">Transmembrane helix</keyword>
<evidence type="ECO:0000256" key="2">
    <source>
        <dbReference type="SAM" id="Coils"/>
    </source>
</evidence>
<keyword evidence="1" id="KW-0802">TPR repeat</keyword>
<keyword evidence="3" id="KW-0812">Transmembrane</keyword>
<dbReference type="Proteomes" id="UP000592180">
    <property type="component" value="Unassembled WGS sequence"/>
</dbReference>
<dbReference type="Gene3D" id="1.25.40.10">
    <property type="entry name" value="Tetratricopeptide repeat domain"/>
    <property type="match status" value="1"/>
</dbReference>
<sequence>MYNKDKEKAKEIINTQFLNSDKDSEKVIGYIYLADYYSFFDNQEDKKVEALENAKKIAVSTQNPVDMAYVQFGYARYYQNLDKNDLFIKAVNYSINTFSKYPNENFILTQLYFLRYKYKSKNPMELDTRADCFKANYYALKSKNNILINFTYSNLGYYYKTQFNNTSNKKYLDSADISYQNSYKYADIIKNTEAKKRSLIVYYLNYGSLLNALVPGSYKKSLELYNRSLSLIGNDQNFRDITILIYNNIGSAYENIDDIGLAEEYYKKAYQLSKDDQSTFTLHRLVILNNLSRIYEGLHQYERALNFEREAKSLIKEESEKRFANNTKSLEIFYQTEQKNQQIKQLEETNKMYTRQNFLYLGIALLLLMGIIFLFFLLRFKQKLNKQKTNLLEAEKNETQLVLQLEKEEKVRLKIEQELLSMQQEQLQKQALATSLRLNHKNSFIQQLKEKVKEKRDTNLEKILKEERLSDSDFSNMQDIIQKVHPIFFKRLKELSKTKLTNLDLRYAAYIYLNLDNQQISNALKADPKTVKVTKYRLKQKIGLNKEDDLQNFIQNIDL</sequence>
<feature type="transmembrane region" description="Helical" evidence="3">
    <location>
        <begin position="358"/>
        <end position="378"/>
    </location>
</feature>
<comment type="caution">
    <text evidence="4">The sequence shown here is derived from an EMBL/GenBank/DDBJ whole genome shotgun (WGS) entry which is preliminary data.</text>
</comment>
<name>A0A840KFQ9_9FLAO</name>
<keyword evidence="5" id="KW-1185">Reference proteome</keyword>
<dbReference type="GO" id="GO:0003677">
    <property type="term" value="F:DNA binding"/>
    <property type="evidence" value="ECO:0007669"/>
    <property type="project" value="UniProtKB-KW"/>
</dbReference>
<keyword evidence="2" id="KW-0175">Coiled coil</keyword>
<dbReference type="InterPro" id="IPR019734">
    <property type="entry name" value="TPR_rpt"/>
</dbReference>
<dbReference type="AlphaFoldDB" id="A0A840KFQ9"/>
<gene>
    <name evidence="4" type="ORF">HNP38_001635</name>
</gene>
<dbReference type="PROSITE" id="PS50005">
    <property type="entry name" value="TPR"/>
    <property type="match status" value="1"/>
</dbReference>
<evidence type="ECO:0000256" key="1">
    <source>
        <dbReference type="PROSITE-ProRule" id="PRU00339"/>
    </source>
</evidence>
<dbReference type="Pfam" id="PF13424">
    <property type="entry name" value="TPR_12"/>
    <property type="match status" value="1"/>
</dbReference>